<evidence type="ECO:0000313" key="2">
    <source>
        <dbReference type="Proteomes" id="UP000831534"/>
    </source>
</evidence>
<reference evidence="1" key="2">
    <citation type="submission" date="2024-09" db="EMBL/GenBank/DDBJ databases">
        <authorList>
            <person name="Veyrier F.J."/>
        </authorList>
    </citation>
    <scope>NUCLEOTIDE SEQUENCE</scope>
    <source>
        <strain evidence="1">17694</strain>
    </source>
</reference>
<dbReference type="EMBL" id="CP091521">
    <property type="protein sequence ID" value="UOP04797.1"/>
    <property type="molecule type" value="Genomic_DNA"/>
</dbReference>
<evidence type="ECO:0008006" key="3">
    <source>
        <dbReference type="Google" id="ProtNLM"/>
    </source>
</evidence>
<gene>
    <name evidence="1" type="ORF">LVJ77_11730</name>
</gene>
<keyword evidence="2" id="KW-1185">Reference proteome</keyword>
<name>A0A8T9MT62_9NEIS</name>
<evidence type="ECO:0000313" key="1">
    <source>
        <dbReference type="EMBL" id="UOP04797.1"/>
    </source>
</evidence>
<dbReference type="Proteomes" id="UP000831534">
    <property type="component" value="Chromosome"/>
</dbReference>
<dbReference type="KEGG" id="ckh:LVJ77_11730"/>
<organism evidence="1 2">
    <name type="scientific">Conchiformibius kuhniae</name>
    <dbReference type="NCBI Taxonomy" id="211502"/>
    <lineage>
        <taxon>Bacteria</taxon>
        <taxon>Pseudomonadati</taxon>
        <taxon>Pseudomonadota</taxon>
        <taxon>Betaproteobacteria</taxon>
        <taxon>Neisseriales</taxon>
        <taxon>Neisseriaceae</taxon>
        <taxon>Conchiformibius</taxon>
    </lineage>
</organism>
<reference evidence="1" key="1">
    <citation type="journal article" date="2022" name="Res Sq">
        <title>Evolution of multicellular longitudinally dividing oral cavity symbionts (Neisseriaceae).</title>
        <authorList>
            <person name="Nyongesa S."/>
            <person name="Weber P."/>
            <person name="Bernet E."/>
            <person name="Pullido F."/>
            <person name="Nieckarz M."/>
            <person name="Delaby M."/>
            <person name="Nieves C."/>
            <person name="Viehboeck T."/>
            <person name="Krause N."/>
            <person name="Rivera-Millot A."/>
            <person name="Nakamura A."/>
            <person name="Vischer N."/>
            <person name="VanNieuwenhze M."/>
            <person name="Brun Y."/>
            <person name="Cava F."/>
            <person name="Bulgheresi S."/>
            <person name="Veyrier F."/>
        </authorList>
    </citation>
    <scope>NUCLEOTIDE SEQUENCE</scope>
    <source>
        <strain evidence="1">17694</strain>
    </source>
</reference>
<accession>A0A8T9MT62</accession>
<proteinExistence type="predicted"/>
<protein>
    <recommendedName>
        <fullName evidence="3">DUF1963 domain-containing protein</fullName>
    </recommendedName>
</protein>
<dbReference type="RefSeq" id="WP_027009970.1">
    <property type="nucleotide sequence ID" value="NZ_CP091521.1"/>
</dbReference>
<sequence length="224" mass="25757">MFPETQNITSLNPNFTAFPDAKTIFSTEQAWLAKHFLPLLSIDLAVFNPEWAGIVVHMLNPIEPYECYIGDETGEYHNEFTCRNWLAFRLSDDNRYIFLGQEGYFQNTPFHQPDEDLLAQEAEMRQDHQQAKDFFQKHGKLPNNEAFLHVLGGKFEYSNWSTEDPPPAFHMDIADDGLNITYQGKPFIQVAAVAGYNWGATGADAIILMYEPESRTVLFTFDWT</sequence>
<dbReference type="AlphaFoldDB" id="A0A8T9MT62"/>